<keyword evidence="5" id="KW-1185">Reference proteome</keyword>
<name>A0A075AWE3_ROZAC</name>
<dbReference type="InterPro" id="IPR008937">
    <property type="entry name" value="Ras-like_GEF"/>
</dbReference>
<sequence>MMYGWAKSINWVTRRSFLDNCAMISVFAYYKATNIAETLHFCDLEIFSTAFVKKDFLTLRKERFKFNNVTRWCVDQVENADTLSEKINIIEKLIKVLIKLVSMNNFQTSMSILLCLQSLKIERHEWNRISRSELLNYHELVYLFSPLKNFKKLRKRIEESETNCIPFMGNTD</sequence>
<dbReference type="InterPro" id="IPR001895">
    <property type="entry name" value="RASGEF_cat_dom"/>
</dbReference>
<reference evidence="4 5" key="1">
    <citation type="journal article" date="2013" name="Curr. Biol.">
        <title>Shared signatures of parasitism and phylogenomics unite Cryptomycota and microsporidia.</title>
        <authorList>
            <person name="James T.Y."/>
            <person name="Pelin A."/>
            <person name="Bonen L."/>
            <person name="Ahrendt S."/>
            <person name="Sain D."/>
            <person name="Corradi N."/>
            <person name="Stajich J.E."/>
        </authorList>
    </citation>
    <scope>NUCLEOTIDE SEQUENCE [LARGE SCALE GENOMIC DNA]</scope>
    <source>
        <strain evidence="4 5">CSF55</strain>
    </source>
</reference>
<evidence type="ECO:0000313" key="5">
    <source>
        <dbReference type="Proteomes" id="UP000030755"/>
    </source>
</evidence>
<dbReference type="PANTHER" id="PTHR23113:SF363">
    <property type="entry name" value="PROTEIN SON OF SEVENLESS"/>
    <property type="match status" value="1"/>
</dbReference>
<evidence type="ECO:0000256" key="2">
    <source>
        <dbReference type="PROSITE-ProRule" id="PRU00168"/>
    </source>
</evidence>
<dbReference type="GO" id="GO:0007265">
    <property type="term" value="P:Ras protein signal transduction"/>
    <property type="evidence" value="ECO:0007669"/>
    <property type="project" value="TreeGrafter"/>
</dbReference>
<dbReference type="STRING" id="988480.A0A075AWE3"/>
<accession>A0A075AWE3</accession>
<dbReference type="Pfam" id="PF00617">
    <property type="entry name" value="RasGEF"/>
    <property type="match status" value="1"/>
</dbReference>
<protein>
    <submittedName>
        <fullName evidence="4">Ras guanine nucleotide exchange factor domain-containing protein</fullName>
    </submittedName>
</protein>
<dbReference type="InterPro" id="IPR023578">
    <property type="entry name" value="Ras_GEF_dom_sf"/>
</dbReference>
<dbReference type="SUPFAM" id="SSF48366">
    <property type="entry name" value="Ras GEF"/>
    <property type="match status" value="1"/>
</dbReference>
<organism evidence="4 5">
    <name type="scientific">Rozella allomycis (strain CSF55)</name>
    <dbReference type="NCBI Taxonomy" id="988480"/>
    <lineage>
        <taxon>Eukaryota</taxon>
        <taxon>Fungi</taxon>
        <taxon>Fungi incertae sedis</taxon>
        <taxon>Cryptomycota</taxon>
        <taxon>Cryptomycota incertae sedis</taxon>
        <taxon>Rozella</taxon>
    </lineage>
</organism>
<dbReference type="PANTHER" id="PTHR23113">
    <property type="entry name" value="GUANINE NUCLEOTIDE EXCHANGE FACTOR"/>
    <property type="match status" value="1"/>
</dbReference>
<dbReference type="InterPro" id="IPR036964">
    <property type="entry name" value="RASGEF_cat_dom_sf"/>
</dbReference>
<keyword evidence="1 2" id="KW-0344">Guanine-nucleotide releasing factor</keyword>
<dbReference type="HOGENOM" id="CLU_1556140_0_0_1"/>
<gene>
    <name evidence="4" type="ORF">O9G_006362</name>
</gene>
<dbReference type="EMBL" id="KE560942">
    <property type="protein sequence ID" value="EPZ34570.1"/>
    <property type="molecule type" value="Genomic_DNA"/>
</dbReference>
<proteinExistence type="predicted"/>
<dbReference type="Gene3D" id="1.10.840.10">
    <property type="entry name" value="Ras guanine-nucleotide exchange factors catalytic domain"/>
    <property type="match status" value="1"/>
</dbReference>
<dbReference type="Proteomes" id="UP000030755">
    <property type="component" value="Unassembled WGS sequence"/>
</dbReference>
<evidence type="ECO:0000259" key="3">
    <source>
        <dbReference type="PROSITE" id="PS50009"/>
    </source>
</evidence>
<dbReference type="AlphaFoldDB" id="A0A075AWE3"/>
<dbReference type="PROSITE" id="PS50009">
    <property type="entry name" value="RASGEF_CAT"/>
    <property type="match status" value="1"/>
</dbReference>
<dbReference type="GO" id="GO:0005085">
    <property type="term" value="F:guanyl-nucleotide exchange factor activity"/>
    <property type="evidence" value="ECO:0007669"/>
    <property type="project" value="UniProtKB-KW"/>
</dbReference>
<evidence type="ECO:0000313" key="4">
    <source>
        <dbReference type="EMBL" id="EPZ34570.1"/>
    </source>
</evidence>
<evidence type="ECO:0000256" key="1">
    <source>
        <dbReference type="ARBA" id="ARBA00022658"/>
    </source>
</evidence>
<dbReference type="GO" id="GO:0005886">
    <property type="term" value="C:plasma membrane"/>
    <property type="evidence" value="ECO:0007669"/>
    <property type="project" value="TreeGrafter"/>
</dbReference>
<feature type="domain" description="Ras-GEF" evidence="3">
    <location>
        <begin position="31"/>
        <end position="172"/>
    </location>
</feature>